<dbReference type="InterPro" id="IPR011047">
    <property type="entry name" value="Quinoprotein_ADH-like_sf"/>
</dbReference>
<evidence type="ECO:0000256" key="1">
    <source>
        <dbReference type="SAM" id="SignalP"/>
    </source>
</evidence>
<dbReference type="RefSeq" id="WP_068137719.1">
    <property type="nucleotide sequence ID" value="NZ_CP042914.1"/>
</dbReference>
<feature type="signal peptide" evidence="1">
    <location>
        <begin position="1"/>
        <end position="20"/>
    </location>
</feature>
<evidence type="ECO:0000313" key="3">
    <source>
        <dbReference type="EMBL" id="QEG42701.1"/>
    </source>
</evidence>
<dbReference type="InterPro" id="IPR002372">
    <property type="entry name" value="PQQ_rpt_dom"/>
</dbReference>
<dbReference type="Pfam" id="PF13360">
    <property type="entry name" value="PQQ_2"/>
    <property type="match status" value="2"/>
</dbReference>
<dbReference type="KEGG" id="rul:UC8_47430"/>
<dbReference type="AlphaFoldDB" id="A0A5B9R7L5"/>
<dbReference type="SMART" id="SM00564">
    <property type="entry name" value="PQQ"/>
    <property type="match status" value="3"/>
</dbReference>
<feature type="domain" description="Pyrrolo-quinoline quinone repeat" evidence="2">
    <location>
        <begin position="310"/>
        <end position="377"/>
    </location>
</feature>
<evidence type="ECO:0000313" key="4">
    <source>
        <dbReference type="Proteomes" id="UP000325286"/>
    </source>
</evidence>
<gene>
    <name evidence="3" type="ORF">UC8_47430</name>
</gene>
<feature type="chain" id="PRO_5023055345" evidence="1">
    <location>
        <begin position="21"/>
        <end position="425"/>
    </location>
</feature>
<name>A0A5B9R7L5_9BACT</name>
<accession>A0A5B9R7L5</accession>
<dbReference type="PANTHER" id="PTHR34512">
    <property type="entry name" value="CELL SURFACE PROTEIN"/>
    <property type="match status" value="1"/>
</dbReference>
<dbReference type="EMBL" id="CP042914">
    <property type="protein sequence ID" value="QEG42701.1"/>
    <property type="molecule type" value="Genomic_DNA"/>
</dbReference>
<reference evidence="3 4" key="1">
    <citation type="submission" date="2019-08" db="EMBL/GenBank/DDBJ databases">
        <title>Deep-cultivation of Planctomycetes and their phenomic and genomic characterization uncovers novel biology.</title>
        <authorList>
            <person name="Wiegand S."/>
            <person name="Jogler M."/>
            <person name="Boedeker C."/>
            <person name="Pinto D."/>
            <person name="Vollmers J."/>
            <person name="Rivas-Marin E."/>
            <person name="Kohn T."/>
            <person name="Peeters S.H."/>
            <person name="Heuer A."/>
            <person name="Rast P."/>
            <person name="Oberbeckmann S."/>
            <person name="Bunk B."/>
            <person name="Jeske O."/>
            <person name="Meyerdierks A."/>
            <person name="Storesund J.E."/>
            <person name="Kallscheuer N."/>
            <person name="Luecker S."/>
            <person name="Lage O.M."/>
            <person name="Pohl T."/>
            <person name="Merkel B.J."/>
            <person name="Hornburger P."/>
            <person name="Mueller R.-W."/>
            <person name="Bruemmer F."/>
            <person name="Labrenz M."/>
            <person name="Spormann A.M."/>
            <person name="Op den Camp H."/>
            <person name="Overmann J."/>
            <person name="Amann R."/>
            <person name="Jetten M.S.M."/>
            <person name="Mascher T."/>
            <person name="Medema M.H."/>
            <person name="Devos D.P."/>
            <person name="Kaster A.-K."/>
            <person name="Ovreas L."/>
            <person name="Rohde M."/>
            <person name="Galperin M.Y."/>
            <person name="Jogler C."/>
        </authorList>
    </citation>
    <scope>NUCLEOTIDE SEQUENCE [LARGE SCALE GENOMIC DNA]</scope>
    <source>
        <strain evidence="3 4">UC8</strain>
    </source>
</reference>
<sequence length="425" mass="46015" precursor="true">MLRWIAPLALVAVAGFNAAAADVWPQWRGAGQDGYVQHSGLPLQWTEDEGIAWRIEPAGRGGSTPVHADGRIFLTSGVDGANHLVAYSAEDGKRLWEHEVGLERVSKHGKNHRKGSGANPSVVIDGQRVFAYFRSGDLASATPEGELQWHVNLQDRYGEDTLWWNLGTSPIVTPKAIVVAVMQSDNSYIVGLNKENGEELWKVERNLGAPEEAAQSYTTPLLLDVGGQSIIAVMGADHLTLHKAENGQMLAKLGGFNPAGERYFRSIASPVASDGIIVCPYARGKTLTGVNAEKLLAGAGQDAIEWFRDDLGADVPTPAARDGKVYVLRDKSGVACIDAKTGKTEWETELPRSRHSFTASPLVSDEYLYATQEDGTTFVIRLSDHELIQTNAAEDNDPFTVASLVPVGDDLLLRTPKQLVRISGK</sequence>
<feature type="domain" description="Pyrrolo-quinoline quinone repeat" evidence="2">
    <location>
        <begin position="47"/>
        <end position="156"/>
    </location>
</feature>
<keyword evidence="4" id="KW-1185">Reference proteome</keyword>
<protein>
    <submittedName>
        <fullName evidence="3">Outer membrane biogenesis protein BamB</fullName>
    </submittedName>
</protein>
<dbReference type="PANTHER" id="PTHR34512:SF30">
    <property type="entry name" value="OUTER MEMBRANE PROTEIN ASSEMBLY FACTOR BAMB"/>
    <property type="match status" value="1"/>
</dbReference>
<evidence type="ECO:0000259" key="2">
    <source>
        <dbReference type="Pfam" id="PF13360"/>
    </source>
</evidence>
<keyword evidence="1" id="KW-0732">Signal</keyword>
<dbReference type="SUPFAM" id="SSF50998">
    <property type="entry name" value="Quinoprotein alcohol dehydrogenase-like"/>
    <property type="match status" value="1"/>
</dbReference>
<dbReference type="InterPro" id="IPR015943">
    <property type="entry name" value="WD40/YVTN_repeat-like_dom_sf"/>
</dbReference>
<dbReference type="Gene3D" id="2.40.10.480">
    <property type="match status" value="1"/>
</dbReference>
<proteinExistence type="predicted"/>
<dbReference type="InterPro" id="IPR018391">
    <property type="entry name" value="PQQ_b-propeller_rpt"/>
</dbReference>
<organism evidence="3 4">
    <name type="scientific">Roseimaritima ulvae</name>
    <dbReference type="NCBI Taxonomy" id="980254"/>
    <lineage>
        <taxon>Bacteria</taxon>
        <taxon>Pseudomonadati</taxon>
        <taxon>Planctomycetota</taxon>
        <taxon>Planctomycetia</taxon>
        <taxon>Pirellulales</taxon>
        <taxon>Pirellulaceae</taxon>
        <taxon>Roseimaritima</taxon>
    </lineage>
</organism>
<dbReference type="Proteomes" id="UP000325286">
    <property type="component" value="Chromosome"/>
</dbReference>
<dbReference type="Gene3D" id="2.130.10.10">
    <property type="entry name" value="YVTN repeat-like/Quinoprotein amine dehydrogenase"/>
    <property type="match status" value="1"/>
</dbReference>